<protein>
    <submittedName>
        <fullName evidence="1">Uncharacterized protein</fullName>
    </submittedName>
</protein>
<gene>
    <name evidence="1" type="ORF">FA95DRAFT_1568112</name>
</gene>
<proteinExistence type="predicted"/>
<evidence type="ECO:0000313" key="2">
    <source>
        <dbReference type="Proteomes" id="UP000814033"/>
    </source>
</evidence>
<sequence>MQTSKIIVQALLLRLKQHKVPSTDTTLVTSLALLREIGELSVQVPYIKGAAGVLLRVIMISDTLNVNKAQLSEMNYRISELARLLEEATTYARDHSWTVPPDLQHTLELWPQELESIENALVQYNNEKKKRLPLRLILKFQLILLLCLDVILI</sequence>
<dbReference type="EMBL" id="MU276835">
    <property type="protein sequence ID" value="KAI0037598.1"/>
    <property type="molecule type" value="Genomic_DNA"/>
</dbReference>
<accession>A0ACB8R1D0</accession>
<keyword evidence="2" id="KW-1185">Reference proteome</keyword>
<dbReference type="Proteomes" id="UP000814033">
    <property type="component" value="Unassembled WGS sequence"/>
</dbReference>
<evidence type="ECO:0000313" key="1">
    <source>
        <dbReference type="EMBL" id="KAI0037598.1"/>
    </source>
</evidence>
<reference evidence="1" key="1">
    <citation type="submission" date="2021-02" db="EMBL/GenBank/DDBJ databases">
        <authorList>
            <consortium name="DOE Joint Genome Institute"/>
            <person name="Ahrendt S."/>
            <person name="Looney B.P."/>
            <person name="Miyauchi S."/>
            <person name="Morin E."/>
            <person name="Drula E."/>
            <person name="Courty P.E."/>
            <person name="Chicoki N."/>
            <person name="Fauchery L."/>
            <person name="Kohler A."/>
            <person name="Kuo A."/>
            <person name="Labutti K."/>
            <person name="Pangilinan J."/>
            <person name="Lipzen A."/>
            <person name="Riley R."/>
            <person name="Andreopoulos W."/>
            <person name="He G."/>
            <person name="Johnson J."/>
            <person name="Barry K.W."/>
            <person name="Grigoriev I.V."/>
            <person name="Nagy L."/>
            <person name="Hibbett D."/>
            <person name="Henrissat B."/>
            <person name="Matheny P.B."/>
            <person name="Labbe J."/>
            <person name="Martin F."/>
        </authorList>
    </citation>
    <scope>NUCLEOTIDE SEQUENCE</scope>
    <source>
        <strain evidence="1">FP105234-sp</strain>
    </source>
</reference>
<comment type="caution">
    <text evidence="1">The sequence shown here is derived from an EMBL/GenBank/DDBJ whole genome shotgun (WGS) entry which is preliminary data.</text>
</comment>
<name>A0ACB8R1D0_9AGAM</name>
<organism evidence="1 2">
    <name type="scientific">Auriscalpium vulgare</name>
    <dbReference type="NCBI Taxonomy" id="40419"/>
    <lineage>
        <taxon>Eukaryota</taxon>
        <taxon>Fungi</taxon>
        <taxon>Dikarya</taxon>
        <taxon>Basidiomycota</taxon>
        <taxon>Agaricomycotina</taxon>
        <taxon>Agaricomycetes</taxon>
        <taxon>Russulales</taxon>
        <taxon>Auriscalpiaceae</taxon>
        <taxon>Auriscalpium</taxon>
    </lineage>
</organism>
<reference evidence="1" key="2">
    <citation type="journal article" date="2022" name="New Phytol.">
        <title>Evolutionary transition to the ectomycorrhizal habit in the genomes of a hyperdiverse lineage of mushroom-forming fungi.</title>
        <authorList>
            <person name="Looney B."/>
            <person name="Miyauchi S."/>
            <person name="Morin E."/>
            <person name="Drula E."/>
            <person name="Courty P.E."/>
            <person name="Kohler A."/>
            <person name="Kuo A."/>
            <person name="LaButti K."/>
            <person name="Pangilinan J."/>
            <person name="Lipzen A."/>
            <person name="Riley R."/>
            <person name="Andreopoulos W."/>
            <person name="He G."/>
            <person name="Johnson J."/>
            <person name="Nolan M."/>
            <person name="Tritt A."/>
            <person name="Barry K.W."/>
            <person name="Grigoriev I.V."/>
            <person name="Nagy L.G."/>
            <person name="Hibbett D."/>
            <person name="Henrissat B."/>
            <person name="Matheny P.B."/>
            <person name="Labbe J."/>
            <person name="Martin F.M."/>
        </authorList>
    </citation>
    <scope>NUCLEOTIDE SEQUENCE</scope>
    <source>
        <strain evidence="1">FP105234-sp</strain>
    </source>
</reference>